<proteinExistence type="predicted"/>
<name>A0A917LQR8_9BACL</name>
<gene>
    <name evidence="1" type="ORF">GCM10010918_01350</name>
</gene>
<dbReference type="RefSeq" id="WP_188887030.1">
    <property type="nucleotide sequence ID" value="NZ_BMHY01000001.1"/>
</dbReference>
<organism evidence="1 2">
    <name type="scientific">Paenibacillus radicis</name>
    <name type="common">ex Gao et al. 2016</name>
    <dbReference type="NCBI Taxonomy" id="1737354"/>
    <lineage>
        <taxon>Bacteria</taxon>
        <taxon>Bacillati</taxon>
        <taxon>Bacillota</taxon>
        <taxon>Bacilli</taxon>
        <taxon>Bacillales</taxon>
        <taxon>Paenibacillaceae</taxon>
        <taxon>Paenibacillus</taxon>
    </lineage>
</organism>
<protein>
    <submittedName>
        <fullName evidence="1">Uncharacterized protein</fullName>
    </submittedName>
</protein>
<accession>A0A917LQR8</accession>
<keyword evidence="2" id="KW-1185">Reference proteome</keyword>
<dbReference type="EMBL" id="BMHY01000001">
    <property type="protein sequence ID" value="GGG52380.1"/>
    <property type="molecule type" value="Genomic_DNA"/>
</dbReference>
<evidence type="ECO:0000313" key="1">
    <source>
        <dbReference type="EMBL" id="GGG52380.1"/>
    </source>
</evidence>
<sequence>MISRNELKEEHMSRESHTAIVSGERLKRHVKLLGEMMMDQARLHQAARMVNSRKSQLETIGHAEGMDYLTEVTADFHQQARKLRMMTPDQLMHSYPRIVDDLSHAFGGGAGIEEEELSALDRSLIEDIGASINQLIRMGANFNRETQTFQYVGASPEAGAASKRYDGIVAVPSPMASSIDKRTYLTYEPRLHEKQHAE</sequence>
<reference evidence="1 2" key="1">
    <citation type="journal article" date="2014" name="Int. J. Syst. Evol. Microbiol.">
        <title>Complete genome sequence of Corynebacterium casei LMG S-19264T (=DSM 44701T), isolated from a smear-ripened cheese.</title>
        <authorList>
            <consortium name="US DOE Joint Genome Institute (JGI-PGF)"/>
            <person name="Walter F."/>
            <person name="Albersmeier A."/>
            <person name="Kalinowski J."/>
            <person name="Ruckert C."/>
        </authorList>
    </citation>
    <scope>NUCLEOTIDE SEQUENCE [LARGE SCALE GENOMIC DNA]</scope>
    <source>
        <strain evidence="1 2">CGMCC 1.15286</strain>
    </source>
</reference>
<dbReference type="Proteomes" id="UP000600247">
    <property type="component" value="Unassembled WGS sequence"/>
</dbReference>
<evidence type="ECO:0000313" key="2">
    <source>
        <dbReference type="Proteomes" id="UP000600247"/>
    </source>
</evidence>
<dbReference type="AlphaFoldDB" id="A0A917LQR8"/>
<comment type="caution">
    <text evidence="1">The sequence shown here is derived from an EMBL/GenBank/DDBJ whole genome shotgun (WGS) entry which is preliminary data.</text>
</comment>